<dbReference type="EMBL" id="BSFQ01000042">
    <property type="protein sequence ID" value="GLL15146.1"/>
    <property type="molecule type" value="Genomic_DNA"/>
</dbReference>
<name>A0A9W6NZP4_9PSEU</name>
<feature type="transmembrane region" description="Helical" evidence="1">
    <location>
        <begin position="231"/>
        <end position="250"/>
    </location>
</feature>
<evidence type="ECO:0000313" key="3">
    <source>
        <dbReference type="Proteomes" id="UP001143463"/>
    </source>
</evidence>
<comment type="caution">
    <text evidence="2">The sequence shown here is derived from an EMBL/GenBank/DDBJ whole genome shotgun (WGS) entry which is preliminary data.</text>
</comment>
<dbReference type="AlphaFoldDB" id="A0A9W6NZP4"/>
<keyword evidence="3" id="KW-1185">Reference proteome</keyword>
<dbReference type="Proteomes" id="UP001143463">
    <property type="component" value="Unassembled WGS sequence"/>
</dbReference>
<feature type="transmembrane region" description="Helical" evidence="1">
    <location>
        <begin position="170"/>
        <end position="193"/>
    </location>
</feature>
<dbReference type="PANTHER" id="PTHR36840:SF1">
    <property type="entry name" value="BLL5714 PROTEIN"/>
    <property type="match status" value="1"/>
</dbReference>
<feature type="transmembrane region" description="Helical" evidence="1">
    <location>
        <begin position="12"/>
        <end position="36"/>
    </location>
</feature>
<feature type="transmembrane region" description="Helical" evidence="1">
    <location>
        <begin position="205"/>
        <end position="225"/>
    </location>
</feature>
<dbReference type="RefSeq" id="WP_037048961.1">
    <property type="nucleotide sequence ID" value="NZ_BAAAUZ010000003.1"/>
</dbReference>
<dbReference type="Pfam" id="PF06772">
    <property type="entry name" value="LtrA"/>
    <property type="match status" value="1"/>
</dbReference>
<feature type="transmembrane region" description="Helical" evidence="1">
    <location>
        <begin position="48"/>
        <end position="66"/>
    </location>
</feature>
<dbReference type="InterPro" id="IPR010640">
    <property type="entry name" value="Low_temperature_requirement_A"/>
</dbReference>
<reference evidence="2" key="1">
    <citation type="journal article" date="2014" name="Int. J. Syst. Evol. Microbiol.">
        <title>Complete genome sequence of Corynebacterium casei LMG S-19264T (=DSM 44701T), isolated from a smear-ripened cheese.</title>
        <authorList>
            <consortium name="US DOE Joint Genome Institute (JGI-PGF)"/>
            <person name="Walter F."/>
            <person name="Albersmeier A."/>
            <person name="Kalinowski J."/>
            <person name="Ruckert C."/>
        </authorList>
    </citation>
    <scope>NUCLEOTIDE SEQUENCE</scope>
    <source>
        <strain evidence="2">VKM Ac-1069</strain>
    </source>
</reference>
<keyword evidence="1" id="KW-0472">Membrane</keyword>
<evidence type="ECO:0000313" key="2">
    <source>
        <dbReference type="EMBL" id="GLL15146.1"/>
    </source>
</evidence>
<proteinExistence type="predicted"/>
<protein>
    <submittedName>
        <fullName evidence="2">Low temperature requirement protein A</fullName>
    </submittedName>
</protein>
<feature type="transmembrane region" description="Helical" evidence="1">
    <location>
        <begin position="110"/>
        <end position="132"/>
    </location>
</feature>
<keyword evidence="1" id="KW-1133">Transmembrane helix</keyword>
<dbReference type="PANTHER" id="PTHR36840">
    <property type="entry name" value="BLL5714 PROTEIN"/>
    <property type="match status" value="1"/>
</dbReference>
<organism evidence="2 3">
    <name type="scientific">Pseudonocardia halophobica</name>
    <dbReference type="NCBI Taxonomy" id="29401"/>
    <lineage>
        <taxon>Bacteria</taxon>
        <taxon>Bacillati</taxon>
        <taxon>Actinomycetota</taxon>
        <taxon>Actinomycetes</taxon>
        <taxon>Pseudonocardiales</taxon>
        <taxon>Pseudonocardiaceae</taxon>
        <taxon>Pseudonocardia</taxon>
    </lineage>
</organism>
<feature type="transmembrane region" description="Helical" evidence="1">
    <location>
        <begin position="78"/>
        <end position="98"/>
    </location>
</feature>
<reference evidence="2" key="2">
    <citation type="submission" date="2023-01" db="EMBL/GenBank/DDBJ databases">
        <authorList>
            <person name="Sun Q."/>
            <person name="Evtushenko L."/>
        </authorList>
    </citation>
    <scope>NUCLEOTIDE SEQUENCE</scope>
    <source>
        <strain evidence="2">VKM Ac-1069</strain>
    </source>
</reference>
<sequence length="404" mass="43576">MVTPRRTRVEAVGEGAAVTTLELFFDLVFVFALTRVTDWMADDPTAEVVLRGMLILVVMWWSWVGYSWLGNVAKADEGLIRVGMLVAMAGVFIASITIPEAFDDLPGGLSGPVVFAVAYFVVRIVHLGMFWICSRDDPQLRGQIVRWIPSVVLGTVLLLLASQAEGWVQTALWAGALLGDYVGTALAGASWRLNSASHFAERHGLIIIVALGESIVSIGIGVAALPVSWPIIAGSVLGLAIAGAMWWAYFDVTSILTEHALAEATGERQIRMARNGYTFLHLPMVIGIILMSLGLKKALLYIGGGEGHALSDPLYGIPLAALYGGAAIYLFAHVWFKRYLIGTLNVERIVVGVVLLAITPLVALVPAVVALLVLALVLCGLVAYETHRFRELRHAVRHGSHAEH</sequence>
<keyword evidence="1" id="KW-0812">Transmembrane</keyword>
<evidence type="ECO:0000256" key="1">
    <source>
        <dbReference type="SAM" id="Phobius"/>
    </source>
</evidence>
<feature type="transmembrane region" description="Helical" evidence="1">
    <location>
        <begin position="315"/>
        <end position="332"/>
    </location>
</feature>
<accession>A0A9W6NZP4</accession>
<feature type="transmembrane region" description="Helical" evidence="1">
    <location>
        <begin position="144"/>
        <end position="164"/>
    </location>
</feature>
<feature type="transmembrane region" description="Helical" evidence="1">
    <location>
        <begin position="277"/>
        <end position="295"/>
    </location>
</feature>
<gene>
    <name evidence="2" type="ORF">GCM10017577_62950</name>
</gene>